<dbReference type="EC" id="3.1.3.89" evidence="5"/>
<dbReference type="InterPro" id="IPR006674">
    <property type="entry name" value="HD_domain"/>
</dbReference>
<dbReference type="FunFam" id="1.10.3210.10:FF:000035">
    <property type="entry name" value="HD family hydrolase"/>
    <property type="match status" value="1"/>
</dbReference>
<name>Q5JEB7_THEKO</name>
<comment type="cofactor">
    <cofactor evidence="3">
        <name>Co(2+)</name>
        <dbReference type="ChEBI" id="CHEBI:48828"/>
    </cofactor>
</comment>
<dbReference type="CDD" id="cd00077">
    <property type="entry name" value="HDc"/>
    <property type="match status" value="1"/>
</dbReference>
<evidence type="ECO:0000256" key="6">
    <source>
        <dbReference type="ARBA" id="ARBA00022723"/>
    </source>
</evidence>
<dbReference type="Gene3D" id="1.10.3210.10">
    <property type="entry name" value="Hypothetical protein af1432"/>
    <property type="match status" value="1"/>
</dbReference>
<reference evidence="9 10" key="1">
    <citation type="journal article" date="2005" name="Genome Res.">
        <title>Complete genome sequence of the hyperthermophilic archaeon Thermococcus kodakaraensis KOD1 and comparison with Pyrococcus genomes.</title>
        <authorList>
            <person name="Fukui T."/>
            <person name="Atomi H."/>
            <person name="Kanai T."/>
            <person name="Matsumi R."/>
            <person name="Fujiwara S."/>
            <person name="Imanaka T."/>
        </authorList>
    </citation>
    <scope>NUCLEOTIDE SEQUENCE [LARGE SCALE GENOMIC DNA]</scope>
    <source>
        <strain evidence="10">ATCC BAA-918 / JCM 12380 / KOD1</strain>
    </source>
</reference>
<evidence type="ECO:0000256" key="1">
    <source>
        <dbReference type="ARBA" id="ARBA00001638"/>
    </source>
</evidence>
<organism evidence="9 10">
    <name type="scientific">Thermococcus kodakarensis (strain ATCC BAA-918 / JCM 12380 / KOD1)</name>
    <name type="common">Pyrococcus kodakaraensis (strain KOD1)</name>
    <dbReference type="NCBI Taxonomy" id="69014"/>
    <lineage>
        <taxon>Archaea</taxon>
        <taxon>Methanobacteriati</taxon>
        <taxon>Methanobacteriota</taxon>
        <taxon>Thermococci</taxon>
        <taxon>Thermococcales</taxon>
        <taxon>Thermococcaceae</taxon>
        <taxon>Thermococcus</taxon>
    </lineage>
</organism>
<dbReference type="PATRIC" id="fig|69014.16.peg.14"/>
<dbReference type="RefSeq" id="WP_011248969.1">
    <property type="nucleotide sequence ID" value="NC_006624.1"/>
</dbReference>
<dbReference type="AlphaFoldDB" id="Q5JEB7"/>
<keyword evidence="6" id="KW-0479">Metal-binding</keyword>
<evidence type="ECO:0000256" key="4">
    <source>
        <dbReference type="ARBA" id="ARBA00011738"/>
    </source>
</evidence>
<dbReference type="PhylomeDB" id="Q5JEB7"/>
<dbReference type="Pfam" id="PF13023">
    <property type="entry name" value="HD_3"/>
    <property type="match status" value="1"/>
</dbReference>
<dbReference type="eggNOG" id="arCOG04311">
    <property type="taxonomic scope" value="Archaea"/>
</dbReference>
<dbReference type="STRING" id="69014.TK0014"/>
<dbReference type="SMART" id="SM00471">
    <property type="entry name" value="HDc"/>
    <property type="match status" value="1"/>
</dbReference>
<comment type="cofactor">
    <cofactor evidence="2">
        <name>Mn(2+)</name>
        <dbReference type="ChEBI" id="CHEBI:29035"/>
    </cofactor>
</comment>
<proteinExistence type="predicted"/>
<evidence type="ECO:0000256" key="7">
    <source>
        <dbReference type="ARBA" id="ARBA00022801"/>
    </source>
</evidence>
<accession>Q5JEB7</accession>
<keyword evidence="10" id="KW-1185">Reference proteome</keyword>
<dbReference type="OrthoDB" id="46088at2157"/>
<evidence type="ECO:0000313" key="10">
    <source>
        <dbReference type="Proteomes" id="UP000000536"/>
    </source>
</evidence>
<gene>
    <name evidence="9" type="ordered locus">TK0014</name>
</gene>
<protein>
    <recommendedName>
        <fullName evidence="5">5'-deoxynucleotidase</fullName>
        <ecNumber evidence="5">3.1.3.89</ecNumber>
    </recommendedName>
</protein>
<evidence type="ECO:0000313" key="9">
    <source>
        <dbReference type="EMBL" id="BAD84203.1"/>
    </source>
</evidence>
<keyword evidence="7" id="KW-0378">Hydrolase</keyword>
<dbReference type="GO" id="GO:0002953">
    <property type="term" value="F:5'-deoxynucleotidase activity"/>
    <property type="evidence" value="ECO:0000318"/>
    <property type="project" value="GO_Central"/>
</dbReference>
<dbReference type="PANTHER" id="PTHR11845">
    <property type="entry name" value="5'-DEOXYNUCLEOTIDASE HDDC2"/>
    <property type="match status" value="1"/>
</dbReference>
<evidence type="ECO:0000256" key="3">
    <source>
        <dbReference type="ARBA" id="ARBA00001941"/>
    </source>
</evidence>
<dbReference type="EnsemblBacteria" id="BAD84203">
    <property type="protein sequence ID" value="BAD84203"/>
    <property type="gene ID" value="TK0014"/>
</dbReference>
<comment type="catalytic activity">
    <reaction evidence="1">
        <text>a 2'-deoxyribonucleoside 5'-phosphate + H2O = a 2'-deoxyribonucleoside + phosphate</text>
        <dbReference type="Rhea" id="RHEA:36167"/>
        <dbReference type="ChEBI" id="CHEBI:15377"/>
        <dbReference type="ChEBI" id="CHEBI:18274"/>
        <dbReference type="ChEBI" id="CHEBI:43474"/>
        <dbReference type="ChEBI" id="CHEBI:65317"/>
        <dbReference type="EC" id="3.1.3.89"/>
    </reaction>
</comment>
<dbReference type="SUPFAM" id="SSF109604">
    <property type="entry name" value="HD-domain/PDEase-like"/>
    <property type="match status" value="1"/>
</dbReference>
<dbReference type="GeneID" id="78446514"/>
<dbReference type="PANTHER" id="PTHR11845:SF13">
    <property type="entry name" value="5'-DEOXYNUCLEOTIDASE HDDC2"/>
    <property type="match status" value="1"/>
</dbReference>
<dbReference type="Proteomes" id="UP000000536">
    <property type="component" value="Chromosome"/>
</dbReference>
<dbReference type="InterPro" id="IPR039356">
    <property type="entry name" value="YfbR/HDDC2"/>
</dbReference>
<feature type="domain" description="HD/PDEase" evidence="8">
    <location>
        <begin position="26"/>
        <end position="144"/>
    </location>
</feature>
<evidence type="ECO:0000256" key="5">
    <source>
        <dbReference type="ARBA" id="ARBA00012964"/>
    </source>
</evidence>
<evidence type="ECO:0000256" key="2">
    <source>
        <dbReference type="ARBA" id="ARBA00001936"/>
    </source>
</evidence>
<comment type="subunit">
    <text evidence="4">Homodimer.</text>
</comment>
<evidence type="ECO:0000259" key="8">
    <source>
        <dbReference type="SMART" id="SM00471"/>
    </source>
</evidence>
<dbReference type="InterPro" id="IPR003607">
    <property type="entry name" value="HD/PDEase_dom"/>
</dbReference>
<dbReference type="KEGG" id="tko:TK0014"/>
<dbReference type="HOGENOM" id="CLU_039453_4_2_2"/>
<dbReference type="InParanoid" id="Q5JEB7"/>
<dbReference type="EMBL" id="AP006878">
    <property type="protein sequence ID" value="BAD84203.1"/>
    <property type="molecule type" value="Genomic_DNA"/>
</dbReference>
<dbReference type="GO" id="GO:0046872">
    <property type="term" value="F:metal ion binding"/>
    <property type="evidence" value="ECO:0007669"/>
    <property type="project" value="UniProtKB-KW"/>
</dbReference>
<sequence>MLGLFIELGNLKKLKRTGWVLRGVPNPESIADHSFRVALITFFLADELKKRGVEINPDKAVRIALLHDIGEARITDIPQPALKYVDKSEAERKAVEDLLKTSPLPEEYYQLWLEYEEGSTLEGRLVRFADKLEMLIQALEYESAGASGLDEFWNVLENLRSSEFYGHFKDIVDGLEDMRKQKRLL</sequence>